<dbReference type="EMBL" id="LWHJ01000011">
    <property type="protein sequence ID" value="OAQ42379.1"/>
    <property type="molecule type" value="Genomic_DNA"/>
</dbReference>
<dbReference type="RefSeq" id="WP_068821405.1">
    <property type="nucleotide sequence ID" value="NZ_LWHJ01000011.1"/>
</dbReference>
<keyword evidence="1" id="KW-1133">Transmembrane helix</keyword>
<evidence type="ECO:0000313" key="2">
    <source>
        <dbReference type="EMBL" id="OAQ42379.1"/>
    </source>
</evidence>
<feature type="transmembrane region" description="Helical" evidence="1">
    <location>
        <begin position="7"/>
        <end position="26"/>
    </location>
</feature>
<reference evidence="2 3" key="1">
    <citation type="submission" date="2016-04" db="EMBL/GenBank/DDBJ databases">
        <authorList>
            <person name="Evans L.H."/>
            <person name="Alamgir A."/>
            <person name="Owens N."/>
            <person name="Weber N.D."/>
            <person name="Virtaneva K."/>
            <person name="Barbian K."/>
            <person name="Babar A."/>
            <person name="Rosenke K."/>
        </authorList>
    </citation>
    <scope>NUCLEOTIDE SEQUENCE [LARGE SCALE GENOMIC DNA]</scope>
    <source>
        <strain evidence="2 3">CCM 8644</strain>
    </source>
</reference>
<keyword evidence="1" id="KW-0812">Transmembrane</keyword>
<dbReference type="STRING" id="1826909.A5893_04525"/>
<feature type="transmembrane region" description="Helical" evidence="1">
    <location>
        <begin position="38"/>
        <end position="58"/>
    </location>
</feature>
<evidence type="ECO:0000256" key="1">
    <source>
        <dbReference type="SAM" id="Phobius"/>
    </source>
</evidence>
<keyword evidence="3" id="KW-1185">Reference proteome</keyword>
<sequence>MKLILIKYLLLSSLGVLWYYFALITTELFGIRILTTRLWSLGVLFAIITSVSVGITFYKAILKSKGTSWYLLPFLTIFFASLMFGSLYTAFIDRPYNSWSWILAFVFYSLTYFIWLFYPLALLTQYLIRFTMANFSDD</sequence>
<comment type="caution">
    <text evidence="2">The sequence shown here is derived from an EMBL/GenBank/DDBJ whole genome shotgun (WGS) entry which is preliminary data.</text>
</comment>
<accession>A0A179DPA9</accession>
<proteinExistence type="predicted"/>
<name>A0A179DPA9_9SPHI</name>
<dbReference type="AlphaFoldDB" id="A0A179DPA9"/>
<gene>
    <name evidence="2" type="ORF">A5893_04525</name>
</gene>
<protein>
    <submittedName>
        <fullName evidence="2">Uncharacterized protein</fullName>
    </submittedName>
</protein>
<feature type="transmembrane region" description="Helical" evidence="1">
    <location>
        <begin position="70"/>
        <end position="92"/>
    </location>
</feature>
<dbReference type="Proteomes" id="UP000078459">
    <property type="component" value="Unassembled WGS sequence"/>
</dbReference>
<reference evidence="2 3" key="2">
    <citation type="submission" date="2016-06" db="EMBL/GenBank/DDBJ databases">
        <title>Pedobacter psychrophilus sp. nov., isolated from Antarctic fragmentary rock.</title>
        <authorList>
            <person name="Svec P."/>
        </authorList>
    </citation>
    <scope>NUCLEOTIDE SEQUENCE [LARGE SCALE GENOMIC DNA]</scope>
    <source>
        <strain evidence="2 3">CCM 8644</strain>
    </source>
</reference>
<keyword evidence="1" id="KW-0472">Membrane</keyword>
<feature type="transmembrane region" description="Helical" evidence="1">
    <location>
        <begin position="98"/>
        <end position="123"/>
    </location>
</feature>
<organism evidence="2 3">
    <name type="scientific">Pedobacter psychrophilus</name>
    <dbReference type="NCBI Taxonomy" id="1826909"/>
    <lineage>
        <taxon>Bacteria</taxon>
        <taxon>Pseudomonadati</taxon>
        <taxon>Bacteroidota</taxon>
        <taxon>Sphingobacteriia</taxon>
        <taxon>Sphingobacteriales</taxon>
        <taxon>Sphingobacteriaceae</taxon>
        <taxon>Pedobacter</taxon>
    </lineage>
</organism>
<evidence type="ECO:0000313" key="3">
    <source>
        <dbReference type="Proteomes" id="UP000078459"/>
    </source>
</evidence>